<evidence type="ECO:0000313" key="4">
    <source>
        <dbReference type="Proteomes" id="UP000217265"/>
    </source>
</evidence>
<proteinExistence type="predicted"/>
<dbReference type="Proteomes" id="UP000217265">
    <property type="component" value="Chromosome"/>
</dbReference>
<dbReference type="InterPro" id="IPR013216">
    <property type="entry name" value="Methyltransf_11"/>
</dbReference>
<dbReference type="InterPro" id="IPR029063">
    <property type="entry name" value="SAM-dependent_MTases_sf"/>
</dbReference>
<dbReference type="Gene3D" id="3.40.50.150">
    <property type="entry name" value="Vaccinia Virus protein VP39"/>
    <property type="match status" value="1"/>
</dbReference>
<feature type="domain" description="Methyltransferase type 11" evidence="2">
    <location>
        <begin position="85"/>
        <end position="180"/>
    </location>
</feature>
<gene>
    <name evidence="3" type="ORF">CMV30_15375</name>
</gene>
<dbReference type="GO" id="GO:0008757">
    <property type="term" value="F:S-adenosylmethionine-dependent methyltransferase activity"/>
    <property type="evidence" value="ECO:0007669"/>
    <property type="project" value="InterPro"/>
</dbReference>
<dbReference type="InterPro" id="IPR050447">
    <property type="entry name" value="Erg6_SMT_methyltransf"/>
</dbReference>
<reference evidence="3 4" key="1">
    <citation type="submission" date="2017-09" db="EMBL/GenBank/DDBJ databases">
        <title>Complete genome sequence of Verrucomicrobial strain HZ-65, isolated from freshwater.</title>
        <authorList>
            <person name="Choi A."/>
        </authorList>
    </citation>
    <scope>NUCLEOTIDE SEQUENCE [LARGE SCALE GENOMIC DNA]</scope>
    <source>
        <strain evidence="3 4">HZ-65</strain>
    </source>
</reference>
<name>A0A290QM76_9BACT</name>
<dbReference type="RefSeq" id="WP_096056853.1">
    <property type="nucleotide sequence ID" value="NZ_CP023344.1"/>
</dbReference>
<dbReference type="OrthoDB" id="9808140at2"/>
<dbReference type="CDD" id="cd02440">
    <property type="entry name" value="AdoMet_MTases"/>
    <property type="match status" value="1"/>
</dbReference>
<evidence type="ECO:0000256" key="1">
    <source>
        <dbReference type="ARBA" id="ARBA00022679"/>
    </source>
</evidence>
<protein>
    <recommendedName>
        <fullName evidence="2">Methyltransferase type 11 domain-containing protein</fullName>
    </recommendedName>
</protein>
<dbReference type="KEGG" id="vbh:CMV30_15375"/>
<keyword evidence="4" id="KW-1185">Reference proteome</keyword>
<dbReference type="Pfam" id="PF08241">
    <property type="entry name" value="Methyltransf_11"/>
    <property type="match status" value="1"/>
</dbReference>
<keyword evidence="1" id="KW-0808">Transferase</keyword>
<dbReference type="EMBL" id="CP023344">
    <property type="protein sequence ID" value="ATC65222.1"/>
    <property type="molecule type" value="Genomic_DNA"/>
</dbReference>
<evidence type="ECO:0000313" key="3">
    <source>
        <dbReference type="EMBL" id="ATC65222.1"/>
    </source>
</evidence>
<dbReference type="AlphaFoldDB" id="A0A290QM76"/>
<sequence length="276" mass="31115">MTSPAKPVQQRVFSRLWRQPWFRRQFYNVLGIFFRGKTQWRMMNCGFVPERPTENWPEEYRAERHSYELYAQLVAGTEIGGREVLEIGAGRGGGARFVHATMGPRRLVALDYAASTVRWCRKKFGRPGLEFVCSDANGMPFGAGTFDVMIAVEVTHCLVEKAAFLREAARVLKRGGRLLIADFFYLRADAMHALEKFERAVEGSEFKIVAVDDWTSGVIAAIEADSARRAAEIQASVPGFLREVSLGFTSTTASSTYVAMSAGRTVYRRYVLERRS</sequence>
<evidence type="ECO:0000259" key="2">
    <source>
        <dbReference type="Pfam" id="PF08241"/>
    </source>
</evidence>
<organism evidence="3 4">
    <name type="scientific">Nibricoccus aquaticus</name>
    <dbReference type="NCBI Taxonomy" id="2576891"/>
    <lineage>
        <taxon>Bacteria</taxon>
        <taxon>Pseudomonadati</taxon>
        <taxon>Verrucomicrobiota</taxon>
        <taxon>Opitutia</taxon>
        <taxon>Opitutales</taxon>
        <taxon>Opitutaceae</taxon>
        <taxon>Nibricoccus</taxon>
    </lineage>
</organism>
<accession>A0A290QM76</accession>
<dbReference type="SUPFAM" id="SSF53335">
    <property type="entry name" value="S-adenosyl-L-methionine-dependent methyltransferases"/>
    <property type="match status" value="1"/>
</dbReference>
<dbReference type="PANTHER" id="PTHR44068">
    <property type="entry name" value="ZGC:194242"/>
    <property type="match status" value="1"/>
</dbReference>
<dbReference type="PANTHER" id="PTHR44068:SF11">
    <property type="entry name" value="GERANYL DIPHOSPHATE 2-C-METHYLTRANSFERASE"/>
    <property type="match status" value="1"/>
</dbReference>